<gene>
    <name evidence="1" type="ORF">BUALT_Bualt08G0003200</name>
</gene>
<proteinExistence type="predicted"/>
<organism evidence="1 2">
    <name type="scientific">Buddleja alternifolia</name>
    <dbReference type="NCBI Taxonomy" id="168488"/>
    <lineage>
        <taxon>Eukaryota</taxon>
        <taxon>Viridiplantae</taxon>
        <taxon>Streptophyta</taxon>
        <taxon>Embryophyta</taxon>
        <taxon>Tracheophyta</taxon>
        <taxon>Spermatophyta</taxon>
        <taxon>Magnoliopsida</taxon>
        <taxon>eudicotyledons</taxon>
        <taxon>Gunneridae</taxon>
        <taxon>Pentapetalae</taxon>
        <taxon>asterids</taxon>
        <taxon>lamiids</taxon>
        <taxon>Lamiales</taxon>
        <taxon>Scrophulariaceae</taxon>
        <taxon>Buddlejeae</taxon>
        <taxon>Buddleja</taxon>
    </lineage>
</organism>
<dbReference type="AlphaFoldDB" id="A0AAV6XDI6"/>
<reference evidence="1" key="1">
    <citation type="submission" date="2019-10" db="EMBL/GenBank/DDBJ databases">
        <authorList>
            <person name="Zhang R."/>
            <person name="Pan Y."/>
            <person name="Wang J."/>
            <person name="Ma R."/>
            <person name="Yu S."/>
        </authorList>
    </citation>
    <scope>NUCLEOTIDE SEQUENCE</scope>
    <source>
        <strain evidence="1">LA-IB0</strain>
        <tissue evidence="1">Leaf</tissue>
    </source>
</reference>
<sequence>MDKSWIHLPRNASAYEEGFYNMLRQESVEDVALWEMNNHFVIANDKETVEDPVNRTGRLREKHSEMQLVFSDKENFSSLFTCLSL</sequence>
<keyword evidence="2" id="KW-1185">Reference proteome</keyword>
<accession>A0AAV6XDI6</accession>
<evidence type="ECO:0000313" key="1">
    <source>
        <dbReference type="EMBL" id="KAG8377198.1"/>
    </source>
</evidence>
<dbReference type="Proteomes" id="UP000826271">
    <property type="component" value="Unassembled WGS sequence"/>
</dbReference>
<evidence type="ECO:0000313" key="2">
    <source>
        <dbReference type="Proteomes" id="UP000826271"/>
    </source>
</evidence>
<protein>
    <submittedName>
        <fullName evidence="1">Uncharacterized protein</fullName>
    </submittedName>
</protein>
<name>A0AAV6XDI6_9LAMI</name>
<dbReference type="EMBL" id="WHWC01000008">
    <property type="protein sequence ID" value="KAG8377198.1"/>
    <property type="molecule type" value="Genomic_DNA"/>
</dbReference>
<comment type="caution">
    <text evidence="1">The sequence shown here is derived from an EMBL/GenBank/DDBJ whole genome shotgun (WGS) entry which is preliminary data.</text>
</comment>